<name>A0A7X0ITT6_9HYPH</name>
<feature type="region of interest" description="Disordered" evidence="5">
    <location>
        <begin position="224"/>
        <end position="246"/>
    </location>
</feature>
<evidence type="ECO:0000256" key="2">
    <source>
        <dbReference type="ARBA" id="ARBA00023136"/>
    </source>
</evidence>
<gene>
    <name evidence="8" type="ORF">GGD46_004361</name>
</gene>
<dbReference type="PANTHER" id="PTHR30329:SF21">
    <property type="entry name" value="LIPOPROTEIN YIAD-RELATED"/>
    <property type="match status" value="1"/>
</dbReference>
<evidence type="ECO:0000313" key="9">
    <source>
        <dbReference type="Proteomes" id="UP000565576"/>
    </source>
</evidence>
<feature type="chain" id="PRO_5031182887" evidence="6">
    <location>
        <begin position="27"/>
        <end position="674"/>
    </location>
</feature>
<keyword evidence="3" id="KW-0998">Cell outer membrane</keyword>
<dbReference type="InterPro" id="IPR050330">
    <property type="entry name" value="Bact_OuterMem_StrucFunc"/>
</dbReference>
<dbReference type="InterPro" id="IPR036737">
    <property type="entry name" value="OmpA-like_sf"/>
</dbReference>
<evidence type="ECO:0000256" key="1">
    <source>
        <dbReference type="ARBA" id="ARBA00004442"/>
    </source>
</evidence>
<comment type="caution">
    <text evidence="8">The sequence shown here is derived from an EMBL/GenBank/DDBJ whole genome shotgun (WGS) entry which is preliminary data.</text>
</comment>
<evidence type="ECO:0000256" key="6">
    <source>
        <dbReference type="SAM" id="SignalP"/>
    </source>
</evidence>
<feature type="domain" description="OmpA-like" evidence="7">
    <location>
        <begin position="556"/>
        <end position="674"/>
    </location>
</feature>
<keyword evidence="2 4" id="KW-0472">Membrane</keyword>
<dbReference type="GO" id="GO:0009279">
    <property type="term" value="C:cell outer membrane"/>
    <property type="evidence" value="ECO:0007669"/>
    <property type="project" value="UniProtKB-SubCell"/>
</dbReference>
<dbReference type="Proteomes" id="UP000565576">
    <property type="component" value="Unassembled WGS sequence"/>
</dbReference>
<proteinExistence type="predicted"/>
<dbReference type="Pfam" id="PF00691">
    <property type="entry name" value="OmpA"/>
    <property type="match status" value="1"/>
</dbReference>
<feature type="signal peptide" evidence="6">
    <location>
        <begin position="1"/>
        <end position="26"/>
    </location>
</feature>
<dbReference type="Gene3D" id="3.30.1330.60">
    <property type="entry name" value="OmpA-like domain"/>
    <property type="match status" value="1"/>
</dbReference>
<dbReference type="PANTHER" id="PTHR30329">
    <property type="entry name" value="STATOR ELEMENT OF FLAGELLAR MOTOR COMPLEX"/>
    <property type="match status" value="1"/>
</dbReference>
<accession>A0A7X0ITT6</accession>
<dbReference type="AlphaFoldDB" id="A0A7X0ITT6"/>
<evidence type="ECO:0000313" key="8">
    <source>
        <dbReference type="EMBL" id="MBB6487061.1"/>
    </source>
</evidence>
<sequence>MPHRKAILTTVTFLSIFPIAPISVFAQTDRTLTEAPAQTGPISVTFDRTEAKYAVGEIVGMYIQASSDFYVTVLDISPNGEVIKLFPNKYQTETFVAAGKRIQVPDPASGAKLQVSGPVGKEQIRVLYSPKPLELFANLGSSGAGMFRSIDGGVEAVSRSLDDARSLGAKIGSETTTLTTVESLPAAPTMPPVAQVQPQKPESTQAAIQAIRPKVPVVTPEKPKNQFATKTGKPAKQVAKPSTQAAKEPKTYKIVTHLAPGQVLADDELELIGKVPDNTIAVTELRPYRPQQSQGQRPQMQMPQMQVQMQMPQMQMQMPQMQMPQMQQMQQMQMPQMQVPQMQMPQIKLPGGLQLQLPQIQLPIGRSSEKPQGSTVDVASTTLPICTQMLDKLNNDVAAKDIDAAAQGVDAIATSADCGQYQVVAQRRIAALRLSTAQDMMSNNKPAADYEPLLAAADGPQVLWQASATLGEVHFSERRFADAAGDYQRAIEIIKNESRTPRAPPPDTIDDLIQHAAKARILAANPSTDNPNGTFVPVEKDHRSGDLGGIYSQDVRGIVPVSIPVPITFDFNKSTFTQVGSQAAQELLEAIKQQKPEHVVLVGHTDHRGADDYNEKLSVRRAQAVADYLKSNGIDVTIEAKGKGAAEPIDVTASDNLTTDDIDALNRRVEWRRQ</sequence>
<evidence type="ECO:0000256" key="3">
    <source>
        <dbReference type="ARBA" id="ARBA00023237"/>
    </source>
</evidence>
<comment type="subcellular location">
    <subcellularLocation>
        <location evidence="1">Cell outer membrane</location>
    </subcellularLocation>
</comment>
<dbReference type="Pfam" id="PF14326">
    <property type="entry name" value="DUF4384"/>
    <property type="match status" value="1"/>
</dbReference>
<evidence type="ECO:0000256" key="5">
    <source>
        <dbReference type="SAM" id="MobiDB-lite"/>
    </source>
</evidence>
<dbReference type="InterPro" id="IPR025493">
    <property type="entry name" value="DUF4384"/>
</dbReference>
<dbReference type="PROSITE" id="PS51123">
    <property type="entry name" value="OMPA_2"/>
    <property type="match status" value="1"/>
</dbReference>
<reference evidence="8 9" key="1">
    <citation type="submission" date="2020-08" db="EMBL/GenBank/DDBJ databases">
        <title>Genomic Encyclopedia of Type Strains, Phase IV (KMG-V): Genome sequencing to study the core and pangenomes of soil and plant-associated prokaryotes.</title>
        <authorList>
            <person name="Whitman W."/>
        </authorList>
    </citation>
    <scope>NUCLEOTIDE SEQUENCE [LARGE SCALE GENOMIC DNA]</scope>
    <source>
        <strain evidence="8 9">SEMIA 4060</strain>
    </source>
</reference>
<organism evidence="8 9">
    <name type="scientific">Rhizobium lusitanum</name>
    <dbReference type="NCBI Taxonomy" id="293958"/>
    <lineage>
        <taxon>Bacteria</taxon>
        <taxon>Pseudomonadati</taxon>
        <taxon>Pseudomonadota</taxon>
        <taxon>Alphaproteobacteria</taxon>
        <taxon>Hyphomicrobiales</taxon>
        <taxon>Rhizobiaceae</taxon>
        <taxon>Rhizobium/Agrobacterium group</taxon>
        <taxon>Rhizobium</taxon>
    </lineage>
</organism>
<evidence type="ECO:0000259" key="7">
    <source>
        <dbReference type="PROSITE" id="PS51123"/>
    </source>
</evidence>
<protein>
    <submittedName>
        <fullName evidence="8">Outer membrane protein OmpA-like peptidoglycan-associated protein</fullName>
    </submittedName>
</protein>
<dbReference type="InterPro" id="IPR006664">
    <property type="entry name" value="OMP_bac"/>
</dbReference>
<dbReference type="CDD" id="cd07185">
    <property type="entry name" value="OmpA_C-like"/>
    <property type="match status" value="1"/>
</dbReference>
<keyword evidence="6" id="KW-0732">Signal</keyword>
<dbReference type="RefSeq" id="WP_184707570.1">
    <property type="nucleotide sequence ID" value="NZ_JACHBG010000011.1"/>
</dbReference>
<dbReference type="PRINTS" id="PR01021">
    <property type="entry name" value="OMPADOMAIN"/>
</dbReference>
<dbReference type="SUPFAM" id="SSF103088">
    <property type="entry name" value="OmpA-like"/>
    <property type="match status" value="1"/>
</dbReference>
<dbReference type="InterPro" id="IPR006665">
    <property type="entry name" value="OmpA-like"/>
</dbReference>
<dbReference type="EMBL" id="JACHBG010000011">
    <property type="protein sequence ID" value="MBB6487061.1"/>
    <property type="molecule type" value="Genomic_DNA"/>
</dbReference>
<evidence type="ECO:0000256" key="4">
    <source>
        <dbReference type="PROSITE-ProRule" id="PRU00473"/>
    </source>
</evidence>